<organism evidence="8 9">
    <name type="scientific">Clostridium cadaveris</name>
    <dbReference type="NCBI Taxonomy" id="1529"/>
    <lineage>
        <taxon>Bacteria</taxon>
        <taxon>Bacillati</taxon>
        <taxon>Bacillota</taxon>
        <taxon>Clostridia</taxon>
        <taxon>Eubacteriales</taxon>
        <taxon>Clostridiaceae</taxon>
        <taxon>Clostridium</taxon>
    </lineage>
</organism>
<accession>A0A1I2KJT4</accession>
<comment type="catalytic activity">
    <reaction evidence="6">
        <text>beta-D-fructose 6-phosphate + diphosphate = beta-D-fructose 1,6-bisphosphate + phosphate + H(+)</text>
        <dbReference type="Rhea" id="RHEA:13613"/>
        <dbReference type="ChEBI" id="CHEBI:15378"/>
        <dbReference type="ChEBI" id="CHEBI:32966"/>
        <dbReference type="ChEBI" id="CHEBI:33019"/>
        <dbReference type="ChEBI" id="CHEBI:43474"/>
        <dbReference type="ChEBI" id="CHEBI:57634"/>
        <dbReference type="EC" id="2.7.1.90"/>
    </reaction>
</comment>
<proteinExistence type="inferred from homology"/>
<dbReference type="Pfam" id="PF00365">
    <property type="entry name" value="PFK"/>
    <property type="match status" value="1"/>
</dbReference>
<comment type="function">
    <text evidence="6">Catalyzes the phosphorylation of D-fructose 6-phosphate, the first committing step of glycolysis. Uses inorganic phosphate (PPi) as phosphoryl donor instead of ATP like common ATP-dependent phosphofructokinases (ATP-PFKs), which renders the reaction reversible, and can thus function both in glycolysis and gluconeogenesis. Consistently, PPi-PFK can replace the enzymes of both the forward (ATP-PFK) and reverse (fructose-bisphosphatase (FBPase)) reactions.</text>
</comment>
<dbReference type="InterPro" id="IPR011404">
    <property type="entry name" value="PPi-PFK"/>
</dbReference>
<feature type="binding site" evidence="6">
    <location>
        <position position="241"/>
    </location>
    <ligand>
        <name>substrate</name>
    </ligand>
</feature>
<feature type="binding site" evidence="6">
    <location>
        <position position="110"/>
    </location>
    <ligand>
        <name>Mg(2+)</name>
        <dbReference type="ChEBI" id="CHEBI:18420"/>
        <note>catalytic</note>
    </ligand>
</feature>
<dbReference type="Proteomes" id="UP000182135">
    <property type="component" value="Unassembled WGS sequence"/>
</dbReference>
<dbReference type="GO" id="GO:0047334">
    <property type="term" value="F:diphosphate-fructose-6-phosphate 1-phosphotransferase activity"/>
    <property type="evidence" value="ECO:0007669"/>
    <property type="project" value="UniProtKB-EC"/>
</dbReference>
<evidence type="ECO:0000256" key="3">
    <source>
        <dbReference type="ARBA" id="ARBA00022723"/>
    </source>
</evidence>
<gene>
    <name evidence="6" type="primary">pfp</name>
    <name evidence="8" type="ORF">SAMN04487885_105126</name>
</gene>
<dbReference type="NCBIfam" id="NF010675">
    <property type="entry name" value="PRK14072.1"/>
    <property type="match status" value="1"/>
</dbReference>
<evidence type="ECO:0000256" key="2">
    <source>
        <dbReference type="ARBA" id="ARBA00022679"/>
    </source>
</evidence>
<dbReference type="GO" id="GO:0003872">
    <property type="term" value="F:6-phosphofructokinase activity"/>
    <property type="evidence" value="ECO:0007669"/>
    <property type="project" value="UniProtKB-UniRule"/>
</dbReference>
<comment type="similarity">
    <text evidence="6">Belongs to the phosphofructokinase type A (PFKA) family. PPi-dependent PFK group II subfamily. Clade 'B2' sub-subfamily.</text>
</comment>
<dbReference type="Gene3D" id="3.40.50.460">
    <property type="entry name" value="Phosphofructokinase domain"/>
    <property type="match status" value="1"/>
</dbReference>
<comment type="subunit">
    <text evidence="6">Homodimer.</text>
</comment>
<dbReference type="STRING" id="1529.SAMN04487885_105126"/>
<comment type="subcellular location">
    <subcellularLocation>
        <location evidence="6">Cytoplasm</location>
    </subcellularLocation>
</comment>
<dbReference type="GO" id="GO:0006002">
    <property type="term" value="P:fructose 6-phosphate metabolic process"/>
    <property type="evidence" value="ECO:0007669"/>
    <property type="project" value="InterPro"/>
</dbReference>
<keyword evidence="4 6" id="KW-0418">Kinase</keyword>
<feature type="site" description="Important for catalytic activity; stabilizes the transition state when the phosphoryl donor is PPi" evidence="6">
    <location>
        <position position="137"/>
    </location>
</feature>
<sequence length="399" mass="43981">MNCIVAQSGGPTAVINSSLMGVLEGALKSGKFDKIFAGINGIEGILKENIKDISTLSEEKREIIKHSPAAILGSCRFKLKGIQENKEQYEKLFDIFKKYDIGVFFYIGGNDSMDTVKNLSIYAKKNNIDFRAVGVPKTIDNDLEVMDHTPGFGSAAKFVNTCIMETSLDDSVYQGKSVIILETMGREAGWLAASAAAAKLNGQRIVDHIYVPENPFNDLKFLSTIKEDLTKKDKLYIVVSEGIRYEDGVFVSHSSINAGHDTFGHAQLGGAGQKLRQMLIDAGIIKRVKCVELNILQRCAAHVSSSVDVEEAFELGVNAVNFANQGLSGVLPGIIRTCDKPYTYEIKPIEIEKVANHTKLLPKQWIDSENDFITEDMVRYVEPLMGGQQAFPIYLDNVK</sequence>
<evidence type="ECO:0000259" key="7">
    <source>
        <dbReference type="Pfam" id="PF00365"/>
    </source>
</evidence>
<evidence type="ECO:0000256" key="4">
    <source>
        <dbReference type="ARBA" id="ARBA00022777"/>
    </source>
</evidence>
<keyword evidence="6" id="KW-0963">Cytoplasm</keyword>
<feature type="site" description="Important for catalytic activity and substrate specificity; stabilizes the transition state when the phosphoryl donor is PPi; prevents ATP from binding by mimicking the alpha-phosphate group of ATP" evidence="6">
    <location>
        <position position="111"/>
    </location>
</feature>
<dbReference type="InterPro" id="IPR050929">
    <property type="entry name" value="PFKA"/>
</dbReference>
<comment type="activity regulation">
    <text evidence="6">Non-allosteric.</text>
</comment>
<evidence type="ECO:0000313" key="8">
    <source>
        <dbReference type="EMBL" id="SFF65196.1"/>
    </source>
</evidence>
<dbReference type="GO" id="GO:0005737">
    <property type="term" value="C:cytoplasm"/>
    <property type="evidence" value="ECO:0007669"/>
    <property type="project" value="UniProtKB-SubCell"/>
</dbReference>
<evidence type="ECO:0000256" key="6">
    <source>
        <dbReference type="HAMAP-Rule" id="MF_01978"/>
    </source>
</evidence>
<reference evidence="8 9" key="1">
    <citation type="submission" date="2016-10" db="EMBL/GenBank/DDBJ databases">
        <authorList>
            <person name="de Groot N.N."/>
        </authorList>
    </citation>
    <scope>NUCLEOTIDE SEQUENCE [LARGE SCALE GENOMIC DNA]</scope>
    <source>
        <strain evidence="8 9">NLAE-zl-G419</strain>
    </source>
</reference>
<comment type="cofactor">
    <cofactor evidence="1 6">
        <name>Mg(2+)</name>
        <dbReference type="ChEBI" id="CHEBI:18420"/>
    </cofactor>
</comment>
<dbReference type="UniPathway" id="UPA00109">
    <property type="reaction ID" value="UER00182"/>
</dbReference>
<dbReference type="PIRSF" id="PIRSF036483">
    <property type="entry name" value="PFK_XF0274"/>
    <property type="match status" value="1"/>
</dbReference>
<feature type="domain" description="Phosphofructokinase" evidence="7">
    <location>
        <begin position="3"/>
        <end position="322"/>
    </location>
</feature>
<feature type="binding site" evidence="6">
    <location>
        <begin position="184"/>
        <end position="186"/>
    </location>
    <ligand>
        <name>substrate</name>
    </ligand>
</feature>
<name>A0A1I2KJT4_9CLOT</name>
<dbReference type="EMBL" id="FOOE01000005">
    <property type="protein sequence ID" value="SFF65196.1"/>
    <property type="molecule type" value="Genomic_DNA"/>
</dbReference>
<dbReference type="SUPFAM" id="SSF53784">
    <property type="entry name" value="Phosphofructokinase"/>
    <property type="match status" value="1"/>
</dbReference>
<dbReference type="HAMAP" id="MF_01978">
    <property type="entry name" value="Phosphofructokinase_II_B2"/>
    <property type="match status" value="1"/>
</dbReference>
<protein>
    <recommendedName>
        <fullName evidence="6">Pyrophosphate--fructose 6-phosphate 1-phosphotransferase</fullName>
        <ecNumber evidence="6">2.7.1.90</ecNumber>
    </recommendedName>
    <alternativeName>
        <fullName evidence="6">6-phosphofructokinase, pyrophosphate dependent</fullName>
    </alternativeName>
    <alternativeName>
        <fullName evidence="6">PPi-dependent phosphofructokinase</fullName>
        <shortName evidence="6">PPi-PFK</shortName>
    </alternativeName>
    <alternativeName>
        <fullName evidence="6">Pyrophosphate-dependent 6-phosphofructose-1-kinase</fullName>
    </alternativeName>
</protein>
<dbReference type="EC" id="2.7.1.90" evidence="6"/>
<feature type="binding site" evidence="6">
    <location>
        <begin position="138"/>
        <end position="140"/>
    </location>
    <ligand>
        <name>substrate</name>
    </ligand>
</feature>
<dbReference type="PRINTS" id="PR00476">
    <property type="entry name" value="PHFRCTKINASE"/>
</dbReference>
<dbReference type="InterPro" id="IPR035966">
    <property type="entry name" value="PKF_sf"/>
</dbReference>
<keyword evidence="3 6" id="KW-0479">Metal-binding</keyword>
<dbReference type="InterPro" id="IPR000023">
    <property type="entry name" value="Phosphofructokinase_dom"/>
</dbReference>
<evidence type="ECO:0000313" key="9">
    <source>
        <dbReference type="Proteomes" id="UP000182135"/>
    </source>
</evidence>
<keyword evidence="2 6" id="KW-0808">Transferase</keyword>
<feature type="active site" description="Proton acceptor" evidence="6">
    <location>
        <position position="140"/>
    </location>
</feature>
<comment type="pathway">
    <text evidence="6">Carbohydrate degradation; glycolysis; D-glyceraldehyde 3-phosphate and glycerone phosphate from D-glucose: step 3/4.</text>
</comment>
<keyword evidence="6" id="KW-0324">Glycolysis</keyword>
<dbReference type="PANTHER" id="PTHR45770">
    <property type="entry name" value="ATP-DEPENDENT 6-PHOSPHOFRUCTOKINASE 1"/>
    <property type="match status" value="1"/>
</dbReference>
<dbReference type="eggNOG" id="COG0205">
    <property type="taxonomic scope" value="Bacteria"/>
</dbReference>
<comment type="caution">
    <text evidence="6">Lacks conserved residue(s) required for the propagation of feature annotation.</text>
</comment>
<dbReference type="RefSeq" id="WP_074844824.1">
    <property type="nucleotide sequence ID" value="NZ_FOOE01000005.1"/>
</dbReference>
<feature type="binding site" evidence="6">
    <location>
        <position position="10"/>
    </location>
    <ligand>
        <name>diphosphate</name>
        <dbReference type="ChEBI" id="CHEBI:33019"/>
    </ligand>
</feature>
<dbReference type="AlphaFoldDB" id="A0A1I2KJT4"/>
<dbReference type="InterPro" id="IPR022953">
    <property type="entry name" value="ATP_PFK"/>
</dbReference>
<dbReference type="Gene3D" id="3.40.50.450">
    <property type="match status" value="1"/>
</dbReference>
<keyword evidence="9" id="KW-1185">Reference proteome</keyword>
<dbReference type="OrthoDB" id="9802503at2"/>
<keyword evidence="5 6" id="KW-0460">Magnesium</keyword>
<dbReference type="GO" id="GO:0046872">
    <property type="term" value="F:metal ion binding"/>
    <property type="evidence" value="ECO:0007669"/>
    <property type="project" value="UniProtKB-KW"/>
</dbReference>
<evidence type="ECO:0000256" key="5">
    <source>
        <dbReference type="ARBA" id="ARBA00022842"/>
    </source>
</evidence>
<evidence type="ECO:0000256" key="1">
    <source>
        <dbReference type="ARBA" id="ARBA00001946"/>
    </source>
</evidence>